<dbReference type="Pfam" id="PF00009">
    <property type="entry name" value="GTP_EFTU"/>
    <property type="match status" value="1"/>
</dbReference>
<dbReference type="GO" id="GO:0032790">
    <property type="term" value="P:ribosome disassembly"/>
    <property type="evidence" value="ECO:0007669"/>
    <property type="project" value="TreeGrafter"/>
</dbReference>
<dbReference type="GO" id="GO:0032543">
    <property type="term" value="P:mitochondrial translation"/>
    <property type="evidence" value="ECO:0007669"/>
    <property type="project" value="TreeGrafter"/>
</dbReference>
<dbReference type="GO" id="GO:1990904">
    <property type="term" value="C:ribonucleoprotein complex"/>
    <property type="evidence" value="ECO:0007669"/>
    <property type="project" value="UniProtKB-KW"/>
</dbReference>
<dbReference type="CDD" id="cd14870">
    <property type="entry name" value="uS7_Mitochondria_Mammalian"/>
    <property type="match status" value="1"/>
</dbReference>
<dbReference type="Gene3D" id="3.30.70.240">
    <property type="match status" value="1"/>
</dbReference>
<gene>
    <name evidence="9" type="ORF">CSKR_100823</name>
</gene>
<dbReference type="SUPFAM" id="SSF54980">
    <property type="entry name" value="EF-G C-terminal domain-like"/>
    <property type="match status" value="2"/>
</dbReference>
<dbReference type="InterPro" id="IPR035649">
    <property type="entry name" value="EFG_V"/>
</dbReference>
<comment type="caution">
    <text evidence="9">The sequence shown here is derived from an EMBL/GenBank/DDBJ whole genome shotgun (WGS) entry which is preliminary data.</text>
</comment>
<dbReference type="SUPFAM" id="SSF50447">
    <property type="entry name" value="Translation proteins"/>
    <property type="match status" value="1"/>
</dbReference>
<dbReference type="InterPro" id="IPR000795">
    <property type="entry name" value="T_Tr_GTP-bd_dom"/>
</dbReference>
<evidence type="ECO:0000256" key="2">
    <source>
        <dbReference type="ARBA" id="ARBA00022741"/>
    </source>
</evidence>
<sequence>MTLLFRVFGTKPCVETVLFVQPHRSRVYHYALNPKLLAPDEELSPNEERLYKPVAPADKWKHTSSNFDPLVARFTGMIVKRGEREAAREAMRQTFREIKLIQLQKLNSTPQEEQSRMIVSPVTIIHNAVKNCTPILVINPVVRGGILYKVPAPPRTDSVATHIAIKFLIDVVRDKPADQRFWKVLARELVAASQKQGKAYRKKEQLHKQCEENRAYANYRKHPTIRIIADTFDSCLGNLAVSQPSCFLLVSWQLGTEMVLQLNDFLCYIVKIKKKVEIPVSEDVTSAYHQGMLRKSLNIMHYLRTCGLMKTYVVVSKSFPTRSGVQEGYPICPFSFNFLIDEIMRRTLACFPNPNAQVFQNGSLVDQGYLEDIFSFLKKSRRKAILVNLREVIPSFGVCVVPTKCVVVLRFLGMRPDIQGMKLDVVGRYTYLGSCIGSDGRTRKSDYSTDYVVFHSNCSRLRHFVRKVGCSNTTRCNVVAYRYILFHVWQGRFAFPLTCHGLQRSIFTEVETRRSSHAEEDTATKLIRNVGMIAHIDAGKTTTTERMLYFAHRTYHIGEVDRGNTVTDYLPEERERGISIVSAAACLSWNQHTIHLVDTPGHVDFTMEVERCLTVLDGAVTILDGTKGVQAQTRTVWHQADRYNLPRLVFVNKLDRENADFQLSLSSLCSQLASTVRYVPIHWPVSVHSLAKPGENPSPDRKEAKSGRRSAGNHFMGLIDLVTMKFLDWSQCTSPDAPPQTTDLLHKLHHSEPVSASNFSSKFMQTVLDARIRLLAELAEVDEELADQFLAVDHPEHLMPTELIQSALKRATHRGQIIPVLVGSSRQNIGIQPLLDAIVDYLPNPTNHKAPAPVQRLIQQVWSMYSHSRPPTGFDLPVADSAQPPVLLVFKVCFDPHRGPLSLVRVYSGSVKKGSLLANWSLNRTVPITEKVLGVFQMTGDQRESVDCATTGSIVALAGLESTHSGDLLGPVRRTSTSNKNSPIDQNASEEEDHYVWINNLLELNKCEPVVYAALEPGSLSAVRPLEYALACMQREDPSFTARLDTETGQWIVGGMGDLHLEVILSRLQREYKVDVRTGPLLIAYKECPLVRSEQQHRQTIRTPLFQGYGRVTGSVDGSEKVAFAIVSVEASEYPKPQIHFDRSWLGHMEQTGKNEIGGSHGRLQHNIREVCLSTLEMAGPLMRSPVVNVALRLNRVACESVSRLPQSTADVDVSQLPALTRLPSSNSAIASFITLLRSAVAAAVTDGVRKIPEWRIMEPMMSVELRVPAHLDNQSDSLSRFLGDLSARRAEILAVDSAESSDSSNKTSEACHVIQAMAPLSELVGYSATARSISSGRAEVHIKLAEYRPVSQEYQAQLLNRLQWRAPVA</sequence>
<dbReference type="InterPro" id="IPR005225">
    <property type="entry name" value="Small_GTP-bd"/>
</dbReference>
<dbReference type="Pfam" id="PF00177">
    <property type="entry name" value="Ribosomal_S7"/>
    <property type="match status" value="1"/>
</dbReference>
<feature type="domain" description="Tr-type G" evidence="8">
    <location>
        <begin position="525"/>
        <end position="846"/>
    </location>
</feature>
<evidence type="ECO:0000256" key="3">
    <source>
        <dbReference type="ARBA" id="ARBA00022917"/>
    </source>
</evidence>
<dbReference type="SUPFAM" id="SSF47973">
    <property type="entry name" value="Ribosomal protein S7"/>
    <property type="match status" value="1"/>
</dbReference>
<dbReference type="SUPFAM" id="SSF52540">
    <property type="entry name" value="P-loop containing nucleoside triphosphate hydrolases"/>
    <property type="match status" value="1"/>
</dbReference>
<dbReference type="GO" id="GO:0003924">
    <property type="term" value="F:GTPase activity"/>
    <property type="evidence" value="ECO:0007669"/>
    <property type="project" value="InterPro"/>
</dbReference>
<accession>A0A8T1M3H0</accession>
<dbReference type="PROSITE" id="PS51722">
    <property type="entry name" value="G_TR_2"/>
    <property type="match status" value="1"/>
</dbReference>
<dbReference type="GO" id="GO:0005525">
    <property type="term" value="F:GTP binding"/>
    <property type="evidence" value="ECO:0007669"/>
    <property type="project" value="UniProtKB-KW"/>
</dbReference>
<dbReference type="SMART" id="SM00838">
    <property type="entry name" value="EFG_C"/>
    <property type="match status" value="1"/>
</dbReference>
<keyword evidence="9" id="KW-0251">Elongation factor</keyword>
<evidence type="ECO:0000256" key="1">
    <source>
        <dbReference type="ARBA" id="ARBA00007151"/>
    </source>
</evidence>
<evidence type="ECO:0000259" key="8">
    <source>
        <dbReference type="PROSITE" id="PS51722"/>
    </source>
</evidence>
<keyword evidence="4" id="KW-0689">Ribosomal protein</keyword>
<dbReference type="InterPro" id="IPR009000">
    <property type="entry name" value="Transl_B-barrel_sf"/>
</dbReference>
<dbReference type="PANTHER" id="PTHR43261:SF1">
    <property type="entry name" value="RIBOSOME-RELEASING FACTOR 2, MITOCHONDRIAL"/>
    <property type="match status" value="1"/>
</dbReference>
<dbReference type="PANTHER" id="PTHR43261">
    <property type="entry name" value="TRANSLATION ELONGATION FACTOR G-RELATED"/>
    <property type="match status" value="1"/>
</dbReference>
<dbReference type="InterPro" id="IPR041095">
    <property type="entry name" value="EFG_II"/>
</dbReference>
<dbReference type="Pfam" id="PF00679">
    <property type="entry name" value="EFG_C"/>
    <property type="match status" value="1"/>
</dbReference>
<dbReference type="InterPro" id="IPR035647">
    <property type="entry name" value="EFG_III/V"/>
</dbReference>
<dbReference type="Gene3D" id="1.10.455.10">
    <property type="entry name" value="Ribosomal protein S7 domain"/>
    <property type="match status" value="1"/>
</dbReference>
<dbReference type="Pfam" id="PF14492">
    <property type="entry name" value="EFG_III"/>
    <property type="match status" value="1"/>
</dbReference>
<evidence type="ECO:0000256" key="5">
    <source>
        <dbReference type="ARBA" id="ARBA00023134"/>
    </source>
</evidence>
<feature type="region of interest" description="Disordered" evidence="7">
    <location>
        <begin position="689"/>
        <end position="709"/>
    </location>
</feature>
<keyword evidence="10" id="KW-1185">Reference proteome</keyword>
<keyword evidence="5" id="KW-0342">GTP-binding</keyword>
<dbReference type="CDD" id="cd03713">
    <property type="entry name" value="EFG_mtEFG_C"/>
    <property type="match status" value="1"/>
</dbReference>
<dbReference type="GO" id="GO:0005840">
    <property type="term" value="C:ribosome"/>
    <property type="evidence" value="ECO:0007669"/>
    <property type="project" value="UniProtKB-KW"/>
</dbReference>
<reference evidence="9 10" key="2">
    <citation type="journal article" date="2021" name="Genomics">
        <title>High-quality reference genome for Clonorchis sinensis.</title>
        <authorList>
            <person name="Young N.D."/>
            <person name="Stroehlein A.J."/>
            <person name="Kinkar L."/>
            <person name="Wang T."/>
            <person name="Sohn W.M."/>
            <person name="Chang B.C.H."/>
            <person name="Kaur P."/>
            <person name="Weisz D."/>
            <person name="Dudchenko O."/>
            <person name="Aiden E.L."/>
            <person name="Korhonen P.K."/>
            <person name="Gasser R.B."/>
        </authorList>
    </citation>
    <scope>NUCLEOTIDE SEQUENCE [LARGE SCALE GENOMIC DNA]</scope>
    <source>
        <strain evidence="9">Cs-k2</strain>
    </source>
</reference>
<evidence type="ECO:0000256" key="6">
    <source>
        <dbReference type="ARBA" id="ARBA00023274"/>
    </source>
</evidence>
<organism evidence="9 10">
    <name type="scientific">Clonorchis sinensis</name>
    <name type="common">Chinese liver fluke</name>
    <dbReference type="NCBI Taxonomy" id="79923"/>
    <lineage>
        <taxon>Eukaryota</taxon>
        <taxon>Metazoa</taxon>
        <taxon>Spiralia</taxon>
        <taxon>Lophotrochozoa</taxon>
        <taxon>Platyhelminthes</taxon>
        <taxon>Trematoda</taxon>
        <taxon>Digenea</taxon>
        <taxon>Opisthorchiida</taxon>
        <taxon>Opisthorchiata</taxon>
        <taxon>Opisthorchiidae</taxon>
        <taxon>Clonorchis</taxon>
    </lineage>
</organism>
<dbReference type="Proteomes" id="UP000286415">
    <property type="component" value="Unassembled WGS sequence"/>
</dbReference>
<keyword evidence="3" id="KW-0648">Protein biosynthesis</keyword>
<proteinExistence type="inferred from homology"/>
<dbReference type="GO" id="GO:0003746">
    <property type="term" value="F:translation elongation factor activity"/>
    <property type="evidence" value="ECO:0007669"/>
    <property type="project" value="UniProtKB-KW"/>
</dbReference>
<dbReference type="InterPro" id="IPR031157">
    <property type="entry name" value="G_TR_CS"/>
</dbReference>
<name>A0A8T1M3H0_CLOSI</name>
<reference evidence="9 10" key="1">
    <citation type="journal article" date="2018" name="Biotechnol. Adv.">
        <title>Improved genomic resources and new bioinformatic workflow for the carcinogenic parasite Clonorchis sinensis: Biotechnological implications.</title>
        <authorList>
            <person name="Wang D."/>
            <person name="Korhonen P.K."/>
            <person name="Gasser R.B."/>
            <person name="Young N.D."/>
        </authorList>
    </citation>
    <scope>NUCLEOTIDE SEQUENCE [LARGE SCALE GENOMIC DNA]</scope>
    <source>
        <strain evidence="9">Cs-k2</strain>
    </source>
</reference>
<dbReference type="Pfam" id="PF22042">
    <property type="entry name" value="EF-G_D2"/>
    <property type="match status" value="1"/>
</dbReference>
<dbReference type="GO" id="GO:0005739">
    <property type="term" value="C:mitochondrion"/>
    <property type="evidence" value="ECO:0007669"/>
    <property type="project" value="TreeGrafter"/>
</dbReference>
<keyword evidence="6" id="KW-0687">Ribonucleoprotein</keyword>
<dbReference type="InterPro" id="IPR027417">
    <property type="entry name" value="P-loop_NTPase"/>
</dbReference>
<evidence type="ECO:0000313" key="10">
    <source>
        <dbReference type="Proteomes" id="UP000286415"/>
    </source>
</evidence>
<dbReference type="PROSITE" id="PS00301">
    <property type="entry name" value="G_TR_1"/>
    <property type="match status" value="1"/>
</dbReference>
<dbReference type="OrthoDB" id="198619at2759"/>
<dbReference type="InterPro" id="IPR023798">
    <property type="entry name" value="Ribosomal_uS7_dom"/>
</dbReference>
<evidence type="ECO:0000256" key="4">
    <source>
        <dbReference type="ARBA" id="ARBA00022980"/>
    </source>
</evidence>
<dbReference type="CDD" id="cd16262">
    <property type="entry name" value="EFG_III"/>
    <property type="match status" value="1"/>
</dbReference>
<comment type="similarity">
    <text evidence="1">Belongs to the universal ribosomal protein uS7 family.</text>
</comment>
<dbReference type="Gene3D" id="2.40.30.10">
    <property type="entry name" value="Translation factors"/>
    <property type="match status" value="1"/>
</dbReference>
<dbReference type="Gene3D" id="3.40.50.300">
    <property type="entry name" value="P-loop containing nucleotide triphosphate hydrolases"/>
    <property type="match status" value="1"/>
</dbReference>
<dbReference type="EMBL" id="NIRI02000056">
    <property type="protein sequence ID" value="KAG5443927.1"/>
    <property type="molecule type" value="Genomic_DNA"/>
</dbReference>
<dbReference type="InterPro" id="IPR036823">
    <property type="entry name" value="Ribosomal_uS7_dom_sf"/>
</dbReference>
<dbReference type="Gene3D" id="3.30.70.870">
    <property type="entry name" value="Elongation Factor G (Translational Gtpase), domain 3"/>
    <property type="match status" value="1"/>
</dbReference>
<protein>
    <submittedName>
        <fullName evidence="9">G elongation factor, mitochondrial 2</fullName>
    </submittedName>
</protein>
<evidence type="ECO:0000256" key="7">
    <source>
        <dbReference type="SAM" id="MobiDB-lite"/>
    </source>
</evidence>
<dbReference type="InterPro" id="IPR000640">
    <property type="entry name" value="EFG_V-like"/>
</dbReference>
<dbReference type="InterPro" id="IPR009022">
    <property type="entry name" value="EFG_III"/>
</dbReference>
<dbReference type="NCBIfam" id="TIGR00231">
    <property type="entry name" value="small_GTP"/>
    <property type="match status" value="1"/>
</dbReference>
<evidence type="ECO:0000313" key="9">
    <source>
        <dbReference type="EMBL" id="KAG5443927.1"/>
    </source>
</evidence>
<keyword evidence="2" id="KW-0547">Nucleotide-binding</keyword>
<dbReference type="PRINTS" id="PR00315">
    <property type="entry name" value="ELONGATNFCT"/>
</dbReference>
<dbReference type="InterPro" id="IPR053905">
    <property type="entry name" value="EF-G-like_DII"/>
</dbReference>